<name>A0A6L3W5H3_9ACTN</name>
<comment type="caution">
    <text evidence="3">The sequence shown here is derived from an EMBL/GenBank/DDBJ whole genome shotgun (WGS) entry which is preliminary data.</text>
</comment>
<dbReference type="CDD" id="cd16936">
    <property type="entry name" value="HATPase_RsbW-like"/>
    <property type="match status" value="1"/>
</dbReference>
<evidence type="ECO:0000256" key="1">
    <source>
        <dbReference type="ARBA" id="ARBA00022527"/>
    </source>
</evidence>
<dbReference type="PANTHER" id="PTHR35526:SF3">
    <property type="entry name" value="ANTI-SIGMA-F FACTOR RSBW"/>
    <property type="match status" value="1"/>
</dbReference>
<dbReference type="Gene3D" id="3.30.565.10">
    <property type="entry name" value="Histidine kinase-like ATPase, C-terminal domain"/>
    <property type="match status" value="1"/>
</dbReference>
<dbReference type="Pfam" id="PF13581">
    <property type="entry name" value="HATPase_c_2"/>
    <property type="match status" value="1"/>
</dbReference>
<dbReference type="InterPro" id="IPR050267">
    <property type="entry name" value="Anti-sigma-factor_SerPK"/>
</dbReference>
<dbReference type="RefSeq" id="WP_151539852.1">
    <property type="nucleotide sequence ID" value="NZ_WBMR01000021.1"/>
</dbReference>
<evidence type="ECO:0000259" key="2">
    <source>
        <dbReference type="Pfam" id="PF13581"/>
    </source>
</evidence>
<keyword evidence="4" id="KW-1185">Reference proteome</keyword>
<dbReference type="PANTHER" id="PTHR35526">
    <property type="entry name" value="ANTI-SIGMA-F FACTOR RSBW-RELATED"/>
    <property type="match status" value="1"/>
</dbReference>
<keyword evidence="3" id="KW-0547">Nucleotide-binding</keyword>
<reference evidence="3 4" key="1">
    <citation type="submission" date="2019-09" db="EMBL/GenBank/DDBJ databases">
        <title>Actinomadura physcomitrii sp. nov., a novel actinomycete isolated from moss [Physcomitrium sphaericum (Ludw) Fuernr].</title>
        <authorList>
            <person name="Liu C."/>
            <person name="Zhuang X."/>
        </authorList>
    </citation>
    <scope>NUCLEOTIDE SEQUENCE [LARGE SCALE GENOMIC DNA]</scope>
    <source>
        <strain evidence="3 4">CYP1-1B</strain>
    </source>
</reference>
<dbReference type="EMBL" id="WBMR01000021">
    <property type="protein sequence ID" value="KAB2384576.1"/>
    <property type="molecule type" value="Genomic_DNA"/>
</dbReference>
<feature type="domain" description="Histidine kinase/HSP90-like ATPase" evidence="2">
    <location>
        <begin position="10"/>
        <end position="129"/>
    </location>
</feature>
<accession>A0A6L3W5H3</accession>
<dbReference type="InterPro" id="IPR036890">
    <property type="entry name" value="HATPase_C_sf"/>
</dbReference>
<gene>
    <name evidence="3" type="ORF">F9B16_10670</name>
</gene>
<organism evidence="3 4">
    <name type="scientific">Actinomadura montaniterrae</name>
    <dbReference type="NCBI Taxonomy" id="1803903"/>
    <lineage>
        <taxon>Bacteria</taxon>
        <taxon>Bacillati</taxon>
        <taxon>Actinomycetota</taxon>
        <taxon>Actinomycetes</taxon>
        <taxon>Streptosporangiales</taxon>
        <taxon>Thermomonosporaceae</taxon>
        <taxon>Actinomadura</taxon>
    </lineage>
</organism>
<proteinExistence type="predicted"/>
<protein>
    <submittedName>
        <fullName evidence="3">ATP-binding protein</fullName>
    </submittedName>
</protein>
<keyword evidence="1" id="KW-0418">Kinase</keyword>
<dbReference type="InterPro" id="IPR003594">
    <property type="entry name" value="HATPase_dom"/>
</dbReference>
<dbReference type="OrthoDB" id="3185978at2"/>
<dbReference type="Proteomes" id="UP000483004">
    <property type="component" value="Unassembled WGS sequence"/>
</dbReference>
<sequence>MELTLMLCLPRDAETAHVTRDVLDAALKVLGCTPGTRSDIALALGEACANVIQHAHPGDEYEVRIHIIDRRCVIEVVDTGHGFDAITLEQAARSPEATAEHGRGLQIINALADNLQIANRRVQGAIVRFEIPLQWEAESAGSHLTTGIETPV</sequence>
<evidence type="ECO:0000313" key="3">
    <source>
        <dbReference type="EMBL" id="KAB2384576.1"/>
    </source>
</evidence>
<evidence type="ECO:0000313" key="4">
    <source>
        <dbReference type="Proteomes" id="UP000483004"/>
    </source>
</evidence>
<keyword evidence="3" id="KW-0067">ATP-binding</keyword>
<dbReference type="GO" id="GO:0005524">
    <property type="term" value="F:ATP binding"/>
    <property type="evidence" value="ECO:0007669"/>
    <property type="project" value="UniProtKB-KW"/>
</dbReference>
<dbReference type="SUPFAM" id="SSF55874">
    <property type="entry name" value="ATPase domain of HSP90 chaperone/DNA topoisomerase II/histidine kinase"/>
    <property type="match status" value="1"/>
</dbReference>
<dbReference type="AlphaFoldDB" id="A0A6L3W5H3"/>
<keyword evidence="1" id="KW-0808">Transferase</keyword>
<dbReference type="GO" id="GO:0004674">
    <property type="term" value="F:protein serine/threonine kinase activity"/>
    <property type="evidence" value="ECO:0007669"/>
    <property type="project" value="UniProtKB-KW"/>
</dbReference>
<keyword evidence="1" id="KW-0723">Serine/threonine-protein kinase</keyword>